<evidence type="ECO:0000256" key="1">
    <source>
        <dbReference type="ARBA" id="ARBA00004370"/>
    </source>
</evidence>
<gene>
    <name evidence="8" type="ORF">GIB67_002923</name>
</gene>
<dbReference type="InterPro" id="IPR013057">
    <property type="entry name" value="AA_transpt_TM"/>
</dbReference>
<keyword evidence="3" id="KW-0029">Amino-acid transport</keyword>
<feature type="domain" description="Amino acid transporter transmembrane" evidence="7">
    <location>
        <begin position="2"/>
        <end position="56"/>
    </location>
</feature>
<evidence type="ECO:0000259" key="7">
    <source>
        <dbReference type="Pfam" id="PF01490"/>
    </source>
</evidence>
<protein>
    <recommendedName>
        <fullName evidence="7">Amino acid transporter transmembrane domain-containing protein</fullName>
    </recommendedName>
</protein>
<accession>A0A7J7N3C7</accession>
<keyword evidence="9" id="KW-1185">Reference proteome</keyword>
<dbReference type="Pfam" id="PF01490">
    <property type="entry name" value="Aa_trans"/>
    <property type="match status" value="1"/>
</dbReference>
<keyword evidence="4 6" id="KW-1133">Transmembrane helix</keyword>
<evidence type="ECO:0000256" key="5">
    <source>
        <dbReference type="ARBA" id="ARBA00023136"/>
    </source>
</evidence>
<reference evidence="8 9" key="1">
    <citation type="journal article" date="2020" name="IScience">
        <title>Genome Sequencing of the Endangered Kingdonia uniflora (Circaeasteraceae, Ranunculales) Reveals Potential Mechanisms of Evolutionary Specialization.</title>
        <authorList>
            <person name="Sun Y."/>
            <person name="Deng T."/>
            <person name="Zhang A."/>
            <person name="Moore M.J."/>
            <person name="Landis J.B."/>
            <person name="Lin N."/>
            <person name="Zhang H."/>
            <person name="Zhang X."/>
            <person name="Huang J."/>
            <person name="Zhang X."/>
            <person name="Sun H."/>
            <person name="Wang H."/>
        </authorList>
    </citation>
    <scope>NUCLEOTIDE SEQUENCE [LARGE SCALE GENOMIC DNA]</scope>
    <source>
        <strain evidence="8">TB1705</strain>
        <tissue evidence="8">Leaf</tissue>
    </source>
</reference>
<comment type="subcellular location">
    <subcellularLocation>
        <location evidence="1">Membrane</location>
    </subcellularLocation>
</comment>
<evidence type="ECO:0000313" key="9">
    <source>
        <dbReference type="Proteomes" id="UP000541444"/>
    </source>
</evidence>
<feature type="transmembrane region" description="Helical" evidence="6">
    <location>
        <begin position="12"/>
        <end position="43"/>
    </location>
</feature>
<dbReference type="GO" id="GO:0016020">
    <property type="term" value="C:membrane"/>
    <property type="evidence" value="ECO:0007669"/>
    <property type="project" value="UniProtKB-SubCell"/>
</dbReference>
<dbReference type="Proteomes" id="UP000541444">
    <property type="component" value="Unassembled WGS sequence"/>
</dbReference>
<dbReference type="OrthoDB" id="655540at2759"/>
<comment type="caution">
    <text evidence="8">The sequence shown here is derived from an EMBL/GenBank/DDBJ whole genome shotgun (WGS) entry which is preliminary data.</text>
</comment>
<keyword evidence="2 6" id="KW-0812">Transmembrane</keyword>
<name>A0A7J7N3C7_9MAGN</name>
<evidence type="ECO:0000313" key="8">
    <source>
        <dbReference type="EMBL" id="KAF6161627.1"/>
    </source>
</evidence>
<dbReference type="AlphaFoldDB" id="A0A7J7N3C7"/>
<evidence type="ECO:0000256" key="2">
    <source>
        <dbReference type="ARBA" id="ARBA00022692"/>
    </source>
</evidence>
<proteinExistence type="predicted"/>
<evidence type="ECO:0000256" key="3">
    <source>
        <dbReference type="ARBA" id="ARBA00022970"/>
    </source>
</evidence>
<sequence length="69" mass="7709">MLSILIRTALVISTLIVGLSIPFFGLILALIGSLLTMFVVSYLSNLFSTCKTSLKYLKSTKTIRFYCRL</sequence>
<evidence type="ECO:0000256" key="6">
    <source>
        <dbReference type="SAM" id="Phobius"/>
    </source>
</evidence>
<dbReference type="EMBL" id="JACGCM010001124">
    <property type="protein sequence ID" value="KAF6161627.1"/>
    <property type="molecule type" value="Genomic_DNA"/>
</dbReference>
<keyword evidence="5 6" id="KW-0472">Membrane</keyword>
<dbReference type="GO" id="GO:0006865">
    <property type="term" value="P:amino acid transport"/>
    <property type="evidence" value="ECO:0007669"/>
    <property type="project" value="UniProtKB-KW"/>
</dbReference>
<organism evidence="8 9">
    <name type="scientific">Kingdonia uniflora</name>
    <dbReference type="NCBI Taxonomy" id="39325"/>
    <lineage>
        <taxon>Eukaryota</taxon>
        <taxon>Viridiplantae</taxon>
        <taxon>Streptophyta</taxon>
        <taxon>Embryophyta</taxon>
        <taxon>Tracheophyta</taxon>
        <taxon>Spermatophyta</taxon>
        <taxon>Magnoliopsida</taxon>
        <taxon>Ranunculales</taxon>
        <taxon>Circaeasteraceae</taxon>
        <taxon>Kingdonia</taxon>
    </lineage>
</organism>
<keyword evidence="3" id="KW-0813">Transport</keyword>
<evidence type="ECO:0000256" key="4">
    <source>
        <dbReference type="ARBA" id="ARBA00022989"/>
    </source>
</evidence>